<dbReference type="AlphaFoldDB" id="A0A0B7BJT8"/>
<accession>A0A0B7BJT8</accession>
<organism evidence="1">
    <name type="scientific">Arion vulgaris</name>
    <dbReference type="NCBI Taxonomy" id="1028688"/>
    <lineage>
        <taxon>Eukaryota</taxon>
        <taxon>Metazoa</taxon>
        <taxon>Spiralia</taxon>
        <taxon>Lophotrochozoa</taxon>
        <taxon>Mollusca</taxon>
        <taxon>Gastropoda</taxon>
        <taxon>Heterobranchia</taxon>
        <taxon>Euthyneura</taxon>
        <taxon>Panpulmonata</taxon>
        <taxon>Eupulmonata</taxon>
        <taxon>Stylommatophora</taxon>
        <taxon>Helicina</taxon>
        <taxon>Arionoidea</taxon>
        <taxon>Arionidae</taxon>
        <taxon>Arion</taxon>
    </lineage>
</organism>
<name>A0A0B7BJT8_9EUPU</name>
<dbReference type="EMBL" id="HACG01045545">
    <property type="protein sequence ID" value="CEK92410.1"/>
    <property type="molecule type" value="Transcribed_RNA"/>
</dbReference>
<sequence length="64" mass="7534">IIPSQPLYSAAVSNFQICENILSSHSIHFNKQLNKIMCLDIYWTWNPQGRRKNRNDKTVETEIK</sequence>
<proteinExistence type="predicted"/>
<reference evidence="1" key="1">
    <citation type="submission" date="2014-12" db="EMBL/GenBank/DDBJ databases">
        <title>Insight into the proteome of Arion vulgaris.</title>
        <authorList>
            <person name="Aradska J."/>
            <person name="Bulat T."/>
            <person name="Smidak R."/>
            <person name="Sarate P."/>
            <person name="Gangsoo J."/>
            <person name="Sialana F."/>
            <person name="Bilban M."/>
            <person name="Lubec G."/>
        </authorList>
    </citation>
    <scope>NUCLEOTIDE SEQUENCE</scope>
    <source>
        <tissue evidence="1">Skin</tissue>
    </source>
</reference>
<gene>
    <name evidence="1" type="primary">ORF188101</name>
</gene>
<protein>
    <submittedName>
        <fullName evidence="1">Uncharacterized protein</fullName>
    </submittedName>
</protein>
<evidence type="ECO:0000313" key="1">
    <source>
        <dbReference type="EMBL" id="CEK92410.1"/>
    </source>
</evidence>
<feature type="non-terminal residue" evidence="1">
    <location>
        <position position="1"/>
    </location>
</feature>